<accession>A0A0E9S3F7</accession>
<reference evidence="1" key="1">
    <citation type="submission" date="2014-11" db="EMBL/GenBank/DDBJ databases">
        <authorList>
            <person name="Amaro Gonzalez C."/>
        </authorList>
    </citation>
    <scope>NUCLEOTIDE SEQUENCE</scope>
</reference>
<sequence length="43" mass="4696">MLKVSVSHMCMYVTGGLWVLILRSFQLSAVQSVDPPPSFPSEG</sequence>
<name>A0A0E9S3F7_ANGAN</name>
<proteinExistence type="predicted"/>
<organism evidence="1">
    <name type="scientific">Anguilla anguilla</name>
    <name type="common">European freshwater eel</name>
    <name type="synonym">Muraena anguilla</name>
    <dbReference type="NCBI Taxonomy" id="7936"/>
    <lineage>
        <taxon>Eukaryota</taxon>
        <taxon>Metazoa</taxon>
        <taxon>Chordata</taxon>
        <taxon>Craniata</taxon>
        <taxon>Vertebrata</taxon>
        <taxon>Euteleostomi</taxon>
        <taxon>Actinopterygii</taxon>
        <taxon>Neopterygii</taxon>
        <taxon>Teleostei</taxon>
        <taxon>Anguilliformes</taxon>
        <taxon>Anguillidae</taxon>
        <taxon>Anguilla</taxon>
    </lineage>
</organism>
<dbReference type="AlphaFoldDB" id="A0A0E9S3F7"/>
<protein>
    <submittedName>
        <fullName evidence="1">Uncharacterized protein</fullName>
    </submittedName>
</protein>
<evidence type="ECO:0000313" key="1">
    <source>
        <dbReference type="EMBL" id="JAH35215.1"/>
    </source>
</evidence>
<reference evidence="1" key="2">
    <citation type="journal article" date="2015" name="Fish Shellfish Immunol.">
        <title>Early steps in the European eel (Anguilla anguilla)-Vibrio vulnificus interaction in the gills: Role of the RtxA13 toxin.</title>
        <authorList>
            <person name="Callol A."/>
            <person name="Pajuelo D."/>
            <person name="Ebbesson L."/>
            <person name="Teles M."/>
            <person name="MacKenzie S."/>
            <person name="Amaro C."/>
        </authorList>
    </citation>
    <scope>NUCLEOTIDE SEQUENCE</scope>
</reference>
<dbReference type="EMBL" id="GBXM01073362">
    <property type="protein sequence ID" value="JAH35215.1"/>
    <property type="molecule type" value="Transcribed_RNA"/>
</dbReference>